<reference evidence="4" key="1">
    <citation type="submission" date="2023-07" db="EMBL/GenBank/DDBJ databases">
        <title>30 novel species of actinomycetes from the DSMZ collection.</title>
        <authorList>
            <person name="Nouioui I."/>
        </authorList>
    </citation>
    <scope>NUCLEOTIDE SEQUENCE [LARGE SCALE GENOMIC DNA]</scope>
    <source>
        <strain evidence="4">DSM 45834</strain>
    </source>
</reference>
<dbReference type="Gene3D" id="3.40.190.10">
    <property type="entry name" value="Periplasmic binding protein-like II"/>
    <property type="match status" value="2"/>
</dbReference>
<evidence type="ECO:0000256" key="1">
    <source>
        <dbReference type="ARBA" id="ARBA00022729"/>
    </source>
</evidence>
<dbReference type="SUPFAM" id="SSF53850">
    <property type="entry name" value="Periplasmic binding protein-like II"/>
    <property type="match status" value="1"/>
</dbReference>
<evidence type="ECO:0000313" key="3">
    <source>
        <dbReference type="EMBL" id="MDT0353650.1"/>
    </source>
</evidence>
<keyword evidence="4" id="KW-1185">Reference proteome</keyword>
<gene>
    <name evidence="3" type="ORF">RM445_29590</name>
</gene>
<dbReference type="Pfam" id="PF13343">
    <property type="entry name" value="SBP_bac_6"/>
    <property type="match status" value="1"/>
</dbReference>
<accession>A0ABU2NIX1</accession>
<dbReference type="EMBL" id="JAVREJ010000039">
    <property type="protein sequence ID" value="MDT0353650.1"/>
    <property type="molecule type" value="Genomic_DNA"/>
</dbReference>
<dbReference type="PROSITE" id="PS51257">
    <property type="entry name" value="PROKAR_LIPOPROTEIN"/>
    <property type="match status" value="1"/>
</dbReference>
<feature type="signal peptide" evidence="2">
    <location>
        <begin position="1"/>
        <end position="28"/>
    </location>
</feature>
<protein>
    <submittedName>
        <fullName evidence="3">ABC transporter substrate-binding protein</fullName>
    </submittedName>
</protein>
<dbReference type="RefSeq" id="WP_311560163.1">
    <property type="nucleotide sequence ID" value="NZ_JAVREJ010000039.1"/>
</dbReference>
<dbReference type="PANTHER" id="PTHR30006:SF2">
    <property type="entry name" value="ABC TRANSPORTER SUBSTRATE-BINDING PROTEIN"/>
    <property type="match status" value="1"/>
</dbReference>
<evidence type="ECO:0000313" key="4">
    <source>
        <dbReference type="Proteomes" id="UP001183202"/>
    </source>
</evidence>
<evidence type="ECO:0000256" key="2">
    <source>
        <dbReference type="SAM" id="SignalP"/>
    </source>
</evidence>
<sequence>MSTVPARRLITAAVAALLALTTAGCVSSGGGGGGGGGGAQPSGNAWATATTAAAAGGMDALVAAAKQEGTLNVIALPPDWANYGAIIDGFQKKYGITVNSANPEGSSQDEINAVQQLGTQDRAPDVLDLGQSFANKNVALFAPYQVATWDSIPAANKDANGAWVNDYGGYVSIGCNAKLVATCPKTLADLAKPDYKGQVALNGDPTQAASAFAGVWAGALANGGSLNDIAPGVTWWGSLAKSGNLLKIDPTPATIQSGQTPIVLDWDYLNVTETEKNKASFDWQVAVPSDGLFAQYYAQAINKNAPHPAAARLWQEYLYSDEGQNLWLAGKARPVRLDAMTEAGTADKALVAVLPPVQGEPQFPTQEETDAAQQVVAQTWASATA</sequence>
<organism evidence="3 4">
    <name type="scientific">Pseudonocardia charpentierae</name>
    <dbReference type="NCBI Taxonomy" id="3075545"/>
    <lineage>
        <taxon>Bacteria</taxon>
        <taxon>Bacillati</taxon>
        <taxon>Actinomycetota</taxon>
        <taxon>Actinomycetes</taxon>
        <taxon>Pseudonocardiales</taxon>
        <taxon>Pseudonocardiaceae</taxon>
        <taxon>Pseudonocardia</taxon>
    </lineage>
</organism>
<feature type="chain" id="PRO_5045609514" evidence="2">
    <location>
        <begin position="29"/>
        <end position="385"/>
    </location>
</feature>
<keyword evidence="1 2" id="KW-0732">Signal</keyword>
<name>A0ABU2NIX1_9PSEU</name>
<comment type="caution">
    <text evidence="3">The sequence shown here is derived from an EMBL/GenBank/DDBJ whole genome shotgun (WGS) entry which is preliminary data.</text>
</comment>
<dbReference type="PANTHER" id="PTHR30006">
    <property type="entry name" value="THIAMINE-BINDING PERIPLASMIC PROTEIN-RELATED"/>
    <property type="match status" value="1"/>
</dbReference>
<dbReference type="Proteomes" id="UP001183202">
    <property type="component" value="Unassembled WGS sequence"/>
</dbReference>
<proteinExistence type="predicted"/>